<keyword evidence="4 7" id="KW-0812">Transmembrane</keyword>
<dbReference type="PANTHER" id="PTHR33362:SF4">
    <property type="entry name" value="2,3-DIKETO-L-GULONATE TRAP TRANSPORTER LARGE PERMEASE PROTEIN YIAN"/>
    <property type="match status" value="1"/>
</dbReference>
<comment type="similarity">
    <text evidence="7">Belongs to the TRAP transporter large permease family.</text>
</comment>
<comment type="subunit">
    <text evidence="7">The complex comprises the extracytoplasmic solute receptor protein and the two transmembrane proteins.</text>
</comment>
<evidence type="ECO:0000259" key="8">
    <source>
        <dbReference type="Pfam" id="PF06808"/>
    </source>
</evidence>
<comment type="caution">
    <text evidence="9">The sequence shown here is derived from an EMBL/GenBank/DDBJ whole genome shotgun (WGS) entry which is preliminary data.</text>
</comment>
<accession>A0A845BJ84</accession>
<evidence type="ECO:0000256" key="3">
    <source>
        <dbReference type="ARBA" id="ARBA00022519"/>
    </source>
</evidence>
<organism evidence="9 10">
    <name type="scientific">Teichococcus coralli</name>
    <dbReference type="NCBI Taxonomy" id="2545983"/>
    <lineage>
        <taxon>Bacteria</taxon>
        <taxon>Pseudomonadati</taxon>
        <taxon>Pseudomonadota</taxon>
        <taxon>Alphaproteobacteria</taxon>
        <taxon>Acetobacterales</taxon>
        <taxon>Roseomonadaceae</taxon>
        <taxon>Roseomonas</taxon>
    </lineage>
</organism>
<dbReference type="GO" id="GO:0022857">
    <property type="term" value="F:transmembrane transporter activity"/>
    <property type="evidence" value="ECO:0007669"/>
    <property type="project" value="UniProtKB-UniRule"/>
</dbReference>
<proteinExistence type="inferred from homology"/>
<keyword evidence="3 7" id="KW-0997">Cell inner membrane</keyword>
<sequence>MTLFIFAASLLGAMAVGLPIAFALMASSLALMWHLDLFQPQAMALQMLNGADSFALLAIPFFMLAGEAMNAGGLSRRLVHLGMALVGHVRGGLGYVAIVAAIFLASLSGSAVADTAALAAVLMPVMRQAGHDVPRSAGLMAAGGIIAPVIPPSIGYIVFGVTANTSITALFLAGVVPGIVMGLALAITWAIVARRENSAVMAAMSGAERLAALRDALLALVLPAIIIGGLKFGIFTPTEAAVVAAVYALFIGMVVYRELKPRDLPKVMLNAARTSAAVMFLVAAASVSAYLITIADIPGEVRDILEPFMGERITLMLAIMLLVVIVGTALDFIPTILILTPVLMPIVREAGIDPVYFGVLFILNCAIGLLTPPVGAVLNVVCAVAKVRMGSVIRGVMPFLASQLVVLLALTLMPWLVLGPLRWLR</sequence>
<feature type="transmembrane region" description="Helical" evidence="7">
    <location>
        <begin position="78"/>
        <end position="98"/>
    </location>
</feature>
<feature type="transmembrane region" description="Helical" evidence="7">
    <location>
        <begin position="355"/>
        <end position="376"/>
    </location>
</feature>
<dbReference type="Proteomes" id="UP000460715">
    <property type="component" value="Unassembled WGS sequence"/>
</dbReference>
<dbReference type="RefSeq" id="WP_160936632.1">
    <property type="nucleotide sequence ID" value="NZ_SNVJ01000006.1"/>
</dbReference>
<dbReference type="InterPro" id="IPR004681">
    <property type="entry name" value="TRAP_DctM"/>
</dbReference>
<evidence type="ECO:0000256" key="1">
    <source>
        <dbReference type="ARBA" id="ARBA00004429"/>
    </source>
</evidence>
<evidence type="ECO:0000256" key="6">
    <source>
        <dbReference type="ARBA" id="ARBA00023136"/>
    </source>
</evidence>
<keyword evidence="6 7" id="KW-0472">Membrane</keyword>
<feature type="transmembrane region" description="Helical" evidence="7">
    <location>
        <begin position="276"/>
        <end position="295"/>
    </location>
</feature>
<evidence type="ECO:0000256" key="4">
    <source>
        <dbReference type="ARBA" id="ARBA00022692"/>
    </source>
</evidence>
<comment type="caution">
    <text evidence="7">Lacks conserved residue(s) required for the propagation of feature annotation.</text>
</comment>
<feature type="transmembrane region" description="Helical" evidence="7">
    <location>
        <begin position="47"/>
        <end position="66"/>
    </location>
</feature>
<feature type="transmembrane region" description="Helical" evidence="7">
    <location>
        <begin position="137"/>
        <end position="161"/>
    </location>
</feature>
<reference evidence="9 10" key="1">
    <citation type="submission" date="2019-03" db="EMBL/GenBank/DDBJ databases">
        <title>Roseomonas sp. a novel Roseomonas species isolated from Sea whip Gorgonian.</title>
        <authorList>
            <person name="Li F."/>
            <person name="Pan X."/>
            <person name="Huang S."/>
            <person name="Li Z."/>
            <person name="Meng B."/>
        </authorList>
    </citation>
    <scope>NUCLEOTIDE SEQUENCE [LARGE SCALE GENOMIC DNA]</scope>
    <source>
        <strain evidence="9 10">M0104</strain>
    </source>
</reference>
<dbReference type="OrthoDB" id="7350150at2"/>
<dbReference type="Pfam" id="PF06808">
    <property type="entry name" value="DctM"/>
    <property type="match status" value="1"/>
</dbReference>
<evidence type="ECO:0000256" key="2">
    <source>
        <dbReference type="ARBA" id="ARBA00022475"/>
    </source>
</evidence>
<evidence type="ECO:0000256" key="7">
    <source>
        <dbReference type="RuleBase" id="RU369079"/>
    </source>
</evidence>
<keyword evidence="2" id="KW-1003">Cell membrane</keyword>
<feature type="transmembrane region" description="Helical" evidence="7">
    <location>
        <begin position="240"/>
        <end position="256"/>
    </location>
</feature>
<dbReference type="EMBL" id="SNVJ01000006">
    <property type="protein sequence ID" value="MXP63509.1"/>
    <property type="molecule type" value="Genomic_DNA"/>
</dbReference>
<evidence type="ECO:0000313" key="9">
    <source>
        <dbReference type="EMBL" id="MXP63509.1"/>
    </source>
</evidence>
<evidence type="ECO:0000313" key="10">
    <source>
        <dbReference type="Proteomes" id="UP000460715"/>
    </source>
</evidence>
<dbReference type="PIRSF" id="PIRSF006066">
    <property type="entry name" value="HI0050"/>
    <property type="match status" value="1"/>
</dbReference>
<feature type="transmembrane region" description="Helical" evidence="7">
    <location>
        <begin position="167"/>
        <end position="192"/>
    </location>
</feature>
<dbReference type="GO" id="GO:0005886">
    <property type="term" value="C:plasma membrane"/>
    <property type="evidence" value="ECO:0007669"/>
    <property type="project" value="UniProtKB-SubCell"/>
</dbReference>
<name>A0A845BJ84_9PROT</name>
<feature type="transmembrane region" description="Helical" evidence="7">
    <location>
        <begin position="396"/>
        <end position="418"/>
    </location>
</feature>
<feature type="transmembrane region" description="Helical" evidence="7">
    <location>
        <begin position="315"/>
        <end position="343"/>
    </location>
</feature>
<dbReference type="NCBIfam" id="TIGR00786">
    <property type="entry name" value="dctM"/>
    <property type="match status" value="1"/>
</dbReference>
<keyword evidence="10" id="KW-1185">Reference proteome</keyword>
<feature type="transmembrane region" description="Helical" evidence="7">
    <location>
        <begin position="213"/>
        <end position="234"/>
    </location>
</feature>
<dbReference type="InterPro" id="IPR010656">
    <property type="entry name" value="DctM"/>
</dbReference>
<comment type="subcellular location">
    <subcellularLocation>
        <location evidence="1 7">Cell inner membrane</location>
        <topology evidence="1 7">Multi-pass membrane protein</topology>
    </subcellularLocation>
</comment>
<evidence type="ECO:0000256" key="5">
    <source>
        <dbReference type="ARBA" id="ARBA00022989"/>
    </source>
</evidence>
<keyword evidence="5 7" id="KW-1133">Transmembrane helix</keyword>
<protein>
    <recommendedName>
        <fullName evidence="7">TRAP transporter large permease protein</fullName>
    </recommendedName>
</protein>
<dbReference type="PANTHER" id="PTHR33362">
    <property type="entry name" value="SIALIC ACID TRAP TRANSPORTER PERMEASE PROTEIN SIAT-RELATED"/>
    <property type="match status" value="1"/>
</dbReference>
<keyword evidence="7" id="KW-0813">Transport</keyword>
<gene>
    <name evidence="9" type="ORF">E0493_09125</name>
</gene>
<dbReference type="AlphaFoldDB" id="A0A845BJ84"/>
<feature type="domain" description="TRAP C4-dicarboxylate transport system permease DctM subunit" evidence="8">
    <location>
        <begin position="9"/>
        <end position="416"/>
    </location>
</feature>
<comment type="function">
    <text evidence="7">Part of the tripartite ATP-independent periplasmic (TRAP) transport system.</text>
</comment>